<evidence type="ECO:0000313" key="2">
    <source>
        <dbReference type="Proteomes" id="UP000280935"/>
    </source>
</evidence>
<proteinExistence type="predicted"/>
<protein>
    <submittedName>
        <fullName evidence="1">Methionine synthase</fullName>
    </submittedName>
</protein>
<accession>A0A3P1WZM0</accession>
<dbReference type="EMBL" id="RQYT01000011">
    <property type="protein sequence ID" value="RRD49873.1"/>
    <property type="molecule type" value="Genomic_DNA"/>
</dbReference>
<dbReference type="InterPro" id="IPR038071">
    <property type="entry name" value="UROD/MetE-like_sf"/>
</dbReference>
<gene>
    <name evidence="1" type="ORF">EII35_06870</name>
</gene>
<dbReference type="SUPFAM" id="SSF51726">
    <property type="entry name" value="UROD/MetE-like"/>
    <property type="match status" value="1"/>
</dbReference>
<sequence length="324" mass="35110">MMRTTATGSLPGEDFRGALSTMAELLPDVLAWPELPARGVGSDMIGRALGVIDDLGFDLQPGGWRLTHHPGADHRRARSQWRRDLDDAEELLQGFEGVVKIAITGPWTLSGGVERPRGDRILADHGARAEVAEALWEGWCRLAAEIERRLPAVRLLLQVDEPLLVAVLDGTLPTASGFGRHRAVEPGEVADRLRRFADGAWLHCCASGSWVPIARRAEFGTVAVDSRLFRGAGIDTLAEWVHDGRGLVLGVVDTTLLRAQGVDVLRRETMRVLRPLELPVTDLTDRVILSTGCGLGGWPMAEVMPQLRSLGAAASLVEEEVGTP</sequence>
<organism evidence="1 2">
    <name type="scientific">Arachnia propionica</name>
    <dbReference type="NCBI Taxonomy" id="1750"/>
    <lineage>
        <taxon>Bacteria</taxon>
        <taxon>Bacillati</taxon>
        <taxon>Actinomycetota</taxon>
        <taxon>Actinomycetes</taxon>
        <taxon>Propionibacteriales</taxon>
        <taxon>Propionibacteriaceae</taxon>
        <taxon>Arachnia</taxon>
    </lineage>
</organism>
<dbReference type="RefSeq" id="WP_125227723.1">
    <property type="nucleotide sequence ID" value="NZ_RQYT01000011.1"/>
</dbReference>
<dbReference type="Proteomes" id="UP000280935">
    <property type="component" value="Unassembled WGS sequence"/>
</dbReference>
<name>A0A3P1WZM0_9ACTN</name>
<dbReference type="Gene3D" id="3.20.20.210">
    <property type="match status" value="1"/>
</dbReference>
<comment type="caution">
    <text evidence="1">The sequence shown here is derived from an EMBL/GenBank/DDBJ whole genome shotgun (WGS) entry which is preliminary data.</text>
</comment>
<dbReference type="AlphaFoldDB" id="A0A3P1WZM0"/>
<dbReference type="OrthoDB" id="5242426at2"/>
<evidence type="ECO:0000313" key="1">
    <source>
        <dbReference type="EMBL" id="RRD49873.1"/>
    </source>
</evidence>
<reference evidence="1 2" key="1">
    <citation type="submission" date="2018-11" db="EMBL/GenBank/DDBJ databases">
        <title>Genomes From Bacteria Associated with the Canine Oral Cavity: a Test Case for Automated Genome-Based Taxonomic Assignment.</title>
        <authorList>
            <person name="Coil D.A."/>
            <person name="Jospin G."/>
            <person name="Darling A.E."/>
            <person name="Wallis C."/>
            <person name="Davis I.J."/>
            <person name="Harris S."/>
            <person name="Eisen J.A."/>
            <person name="Holcombe L.J."/>
            <person name="O'Flynn C."/>
        </authorList>
    </citation>
    <scope>NUCLEOTIDE SEQUENCE [LARGE SCALE GENOMIC DNA]</scope>
    <source>
        <strain evidence="1 2">OH2822_COT-296</strain>
    </source>
</reference>